<dbReference type="PATRIC" id="fig|1195236.3.peg.226"/>
<proteinExistence type="predicted"/>
<dbReference type="Pfam" id="PF04586">
    <property type="entry name" value="Peptidase_S78"/>
    <property type="match status" value="1"/>
</dbReference>
<keyword evidence="1" id="KW-1188">Viral release from host cell</keyword>
<evidence type="ECO:0000256" key="1">
    <source>
        <dbReference type="ARBA" id="ARBA00022612"/>
    </source>
</evidence>
<accession>S0FY47</accession>
<dbReference type="RefSeq" id="WP_004623090.1">
    <property type="nucleotide sequence ID" value="NZ_AORV01000008.1"/>
</dbReference>
<reference evidence="5 6" key="1">
    <citation type="journal article" date="2013" name="Genome Announc.">
        <title>Draft Genome Sequence of the Cellulolytic, Mesophilic, Anaerobic Bacterium Clostridium termitidis Strain CT1112 (DSM 5398).</title>
        <authorList>
            <person name="Lal S."/>
            <person name="Ramachandran U."/>
            <person name="Zhang X."/>
            <person name="Munir R."/>
            <person name="Sparling R."/>
            <person name="Levin D.B."/>
        </authorList>
    </citation>
    <scope>NUCLEOTIDE SEQUENCE [LARGE SCALE GENOMIC DNA]</scope>
    <source>
        <strain evidence="5 6">CT1112</strain>
    </source>
</reference>
<gene>
    <name evidence="5" type="ORF">CTER_5112</name>
</gene>
<evidence type="ECO:0000259" key="4">
    <source>
        <dbReference type="Pfam" id="PF04586"/>
    </source>
</evidence>
<dbReference type="EMBL" id="AORV01000008">
    <property type="protein sequence ID" value="EMS74044.1"/>
    <property type="molecule type" value="Genomic_DNA"/>
</dbReference>
<feature type="domain" description="Prohead serine protease" evidence="4">
    <location>
        <begin position="13"/>
        <end position="169"/>
    </location>
</feature>
<dbReference type="InterPro" id="IPR006433">
    <property type="entry name" value="Prohead_protease"/>
</dbReference>
<dbReference type="AlphaFoldDB" id="S0FY47"/>
<evidence type="ECO:0000256" key="2">
    <source>
        <dbReference type="ARBA" id="ARBA00022670"/>
    </source>
</evidence>
<protein>
    <submittedName>
        <fullName evidence="5">Phage prohead protease, HK97 family</fullName>
    </submittedName>
</protein>
<evidence type="ECO:0000313" key="6">
    <source>
        <dbReference type="Proteomes" id="UP000014155"/>
    </source>
</evidence>
<organism evidence="5 6">
    <name type="scientific">Ruminiclostridium cellobioparum subsp. termitidis CT1112</name>
    <dbReference type="NCBI Taxonomy" id="1195236"/>
    <lineage>
        <taxon>Bacteria</taxon>
        <taxon>Bacillati</taxon>
        <taxon>Bacillota</taxon>
        <taxon>Clostridia</taxon>
        <taxon>Eubacteriales</taxon>
        <taxon>Oscillospiraceae</taxon>
        <taxon>Ruminiclostridium</taxon>
    </lineage>
</organism>
<keyword evidence="6" id="KW-1185">Reference proteome</keyword>
<name>S0FY47_RUMCE</name>
<dbReference type="GO" id="GO:0006508">
    <property type="term" value="P:proteolysis"/>
    <property type="evidence" value="ECO:0007669"/>
    <property type="project" value="UniProtKB-KW"/>
</dbReference>
<keyword evidence="3" id="KW-0378">Hydrolase</keyword>
<evidence type="ECO:0000313" key="5">
    <source>
        <dbReference type="EMBL" id="EMS74044.1"/>
    </source>
</evidence>
<sequence>MENREFRKIDHYEIRQIVESNSVEIEGYIAKFDSPSELWEGYWEQVDRHAFDDTIADGHNIFLLYHHDWSKPLASTKTGTLILEVDNIGLRFKATINSNLTYGKDAIELIRERLIEGCSFGFYCQEEDIHYNSVDDTVVRTLLKVELYEGSILCIPQYEDTSVDVFTRAREICAEERNRILQEKELVELKTDLELIKLENELL</sequence>
<dbReference type="eggNOG" id="COG3740">
    <property type="taxonomic scope" value="Bacteria"/>
</dbReference>
<dbReference type="NCBIfam" id="TIGR01543">
    <property type="entry name" value="proheadase_HK97"/>
    <property type="match status" value="1"/>
</dbReference>
<keyword evidence="2 5" id="KW-0645">Protease</keyword>
<dbReference type="Proteomes" id="UP000014155">
    <property type="component" value="Unassembled WGS sequence"/>
</dbReference>
<dbReference type="InterPro" id="IPR054613">
    <property type="entry name" value="Peptidase_S78_dom"/>
</dbReference>
<evidence type="ECO:0000256" key="3">
    <source>
        <dbReference type="ARBA" id="ARBA00022801"/>
    </source>
</evidence>
<dbReference type="STRING" id="1195236.CTER_5112"/>
<dbReference type="GO" id="GO:0008233">
    <property type="term" value="F:peptidase activity"/>
    <property type="evidence" value="ECO:0007669"/>
    <property type="project" value="UniProtKB-KW"/>
</dbReference>
<comment type="caution">
    <text evidence="5">The sequence shown here is derived from an EMBL/GenBank/DDBJ whole genome shotgun (WGS) entry which is preliminary data.</text>
</comment>